<feature type="domain" description="Gamma tubulin complex component protein N-terminal" evidence="8">
    <location>
        <begin position="125"/>
        <end position="458"/>
    </location>
</feature>
<dbReference type="InterPro" id="IPR041470">
    <property type="entry name" value="GCP_N"/>
</dbReference>
<sequence length="871" mass="97255">MLRRRMPASSLRRPRPGSGAPREEKVNARSRAEKPARQSDRASRDAASSRRTPEEPPGAFLPAVQGASQTNLTAPWEPQAALIPHTTAPLATRISIPPLASNAPIALQPTPLNQMSLEAQESAIIEDLLFVFMGFEGQYIRFSESYNPHDEKERLVGPQFRILPGLDPSLRDLTKSMLKMATHYIAVETCVEVLSREEYGAVNHSLCAAVRRLLKDYLTLMAQLEHQMLTNSSFTLHVLNLHTKQTSHMLFQLYTTGIELLKANGVLEDEADSDSGDDSDDFEGILESLREGGGVPLASKKICKGGSVLGLITKRLSSMSGDPAARSLLTTLLREASRPYMAMLNEWLHHGGIKDPHAEFLIKEQKSIKRERLDQDYTDEYWEKRYTIRDALVPPQLEGVKDKVLLAGKYLNVVRECGGVDVSKVVQDVPTTFDDPRFLDNVNSAYAYANSSLFNLLLTTHELPARLRSLKHYFFLDRSDFFTYFLELGASELKKPAKHVNIGKLQSLLDIVVRQPGSVAAEDPYKEDVKVQINDVGLTNWLMKIVTVTGLDQDAANAGSVATYTPANPEPITNDKDITGFQALVFDYAMPFPLSLVVSRVTLTRYQLLFRFLLSLRHLETSLVECWGEQGKHGAWKHRSKNPRIELWKRRAWTLRARMLVFVQQLLYYCTAEVIEPNWVSLMSRLNEEGKEDVKGKGKASDDAGTPQVKRTVDELMQDHVDFLATCLKECMLTNSKLLRINNKIMSTCTMFATFTTTLSRYLVTADPDLLAQVNASQAASAKGPPPGASHRHSNSAPSNQFVYDPQRVDKMYDMLSRYEDHFARHLKILLDTLNYLAATETVVFLSLCARLSSAGEGGIIAPTPDGAFGV</sequence>
<keyword evidence="2 5" id="KW-0963">Cytoplasm</keyword>
<dbReference type="GO" id="GO:0044732">
    <property type="term" value="C:mitotic spindle pole body"/>
    <property type="evidence" value="ECO:0007669"/>
    <property type="project" value="TreeGrafter"/>
</dbReference>
<keyword evidence="3 5" id="KW-0493">Microtubule</keyword>
<feature type="region of interest" description="Disordered" evidence="6">
    <location>
        <begin position="1"/>
        <end position="62"/>
    </location>
</feature>
<dbReference type="OrthoDB" id="2192946at2759"/>
<dbReference type="GO" id="GO:0000278">
    <property type="term" value="P:mitotic cell cycle"/>
    <property type="evidence" value="ECO:0007669"/>
    <property type="project" value="TreeGrafter"/>
</dbReference>
<feature type="domain" description="Gamma tubulin complex component C-terminal" evidence="7">
    <location>
        <begin position="463"/>
        <end position="853"/>
    </location>
</feature>
<dbReference type="InterPro" id="IPR040457">
    <property type="entry name" value="GCP_C"/>
</dbReference>
<dbReference type="Gene3D" id="1.20.120.1900">
    <property type="entry name" value="Gamma-tubulin complex, C-terminal domain"/>
    <property type="match status" value="1"/>
</dbReference>
<feature type="compositionally biased region" description="Basic and acidic residues" evidence="6">
    <location>
        <begin position="21"/>
        <end position="54"/>
    </location>
</feature>
<reference evidence="9 10" key="1">
    <citation type="journal article" date="2018" name="Front. Microbiol.">
        <title>Genome-Wide Analysis of Corynespora cassiicola Leaf Fall Disease Putative Effectors.</title>
        <authorList>
            <person name="Lopez D."/>
            <person name="Ribeiro S."/>
            <person name="Label P."/>
            <person name="Fumanal B."/>
            <person name="Venisse J.S."/>
            <person name="Kohler A."/>
            <person name="de Oliveira R.R."/>
            <person name="Labutti K."/>
            <person name="Lipzen A."/>
            <person name="Lail K."/>
            <person name="Bauer D."/>
            <person name="Ohm R.A."/>
            <person name="Barry K.W."/>
            <person name="Spatafora J."/>
            <person name="Grigoriev I.V."/>
            <person name="Martin F.M."/>
            <person name="Pujade-Renaud V."/>
        </authorList>
    </citation>
    <scope>NUCLEOTIDE SEQUENCE [LARGE SCALE GENOMIC DNA]</scope>
    <source>
        <strain evidence="9 10">Philippines</strain>
    </source>
</reference>
<dbReference type="GO" id="GO:0031122">
    <property type="term" value="P:cytoplasmic microtubule organization"/>
    <property type="evidence" value="ECO:0007669"/>
    <property type="project" value="TreeGrafter"/>
</dbReference>
<dbReference type="GO" id="GO:0051321">
    <property type="term" value="P:meiotic cell cycle"/>
    <property type="evidence" value="ECO:0007669"/>
    <property type="project" value="TreeGrafter"/>
</dbReference>
<dbReference type="PANTHER" id="PTHR19302:SF13">
    <property type="entry name" value="GAMMA-TUBULIN COMPLEX COMPONENT 2"/>
    <property type="match status" value="1"/>
</dbReference>
<dbReference type="EMBL" id="KZ678134">
    <property type="protein sequence ID" value="PSN68342.1"/>
    <property type="molecule type" value="Genomic_DNA"/>
</dbReference>
<dbReference type="GO" id="GO:0051225">
    <property type="term" value="P:spindle assembly"/>
    <property type="evidence" value="ECO:0007669"/>
    <property type="project" value="TreeGrafter"/>
</dbReference>
<dbReference type="GO" id="GO:0051011">
    <property type="term" value="F:microtubule minus-end binding"/>
    <property type="evidence" value="ECO:0007669"/>
    <property type="project" value="TreeGrafter"/>
</dbReference>
<dbReference type="GO" id="GO:0007020">
    <property type="term" value="P:microtubule nucleation"/>
    <property type="evidence" value="ECO:0007669"/>
    <property type="project" value="InterPro"/>
</dbReference>
<keyword evidence="10" id="KW-1185">Reference proteome</keyword>
<dbReference type="GO" id="GO:0000922">
    <property type="term" value="C:spindle pole"/>
    <property type="evidence" value="ECO:0007669"/>
    <property type="project" value="InterPro"/>
</dbReference>
<comment type="subcellular location">
    <subcellularLocation>
        <location evidence="5">Cytoplasm</location>
        <location evidence="5">Cytoskeleton</location>
        <location evidence="5">Microtubule organizing center</location>
    </subcellularLocation>
</comment>
<keyword evidence="4 5" id="KW-0206">Cytoskeleton</keyword>
<evidence type="ECO:0000256" key="6">
    <source>
        <dbReference type="SAM" id="MobiDB-lite"/>
    </source>
</evidence>
<dbReference type="GO" id="GO:0005874">
    <property type="term" value="C:microtubule"/>
    <property type="evidence" value="ECO:0007669"/>
    <property type="project" value="UniProtKB-KW"/>
</dbReference>
<dbReference type="STRING" id="1448308.A0A2T2NSC5"/>
<accession>A0A2T2NSC5</accession>
<dbReference type="InterPro" id="IPR042241">
    <property type="entry name" value="GCP_C_sf"/>
</dbReference>
<evidence type="ECO:0000256" key="4">
    <source>
        <dbReference type="ARBA" id="ARBA00023212"/>
    </source>
</evidence>
<protein>
    <recommendedName>
        <fullName evidence="5">Spindle pole body component</fullName>
    </recommendedName>
</protein>
<gene>
    <name evidence="9" type="ORF">BS50DRAFT_600198</name>
</gene>
<evidence type="ECO:0000256" key="1">
    <source>
        <dbReference type="ARBA" id="ARBA00010337"/>
    </source>
</evidence>
<evidence type="ECO:0000259" key="8">
    <source>
        <dbReference type="Pfam" id="PF17681"/>
    </source>
</evidence>
<dbReference type="Pfam" id="PF17681">
    <property type="entry name" value="GCP_N_terminal"/>
    <property type="match status" value="1"/>
</dbReference>
<feature type="region of interest" description="Disordered" evidence="6">
    <location>
        <begin position="777"/>
        <end position="802"/>
    </location>
</feature>
<dbReference type="AlphaFoldDB" id="A0A2T2NSC5"/>
<evidence type="ECO:0000256" key="2">
    <source>
        <dbReference type="ARBA" id="ARBA00022490"/>
    </source>
</evidence>
<dbReference type="GO" id="GO:0000930">
    <property type="term" value="C:gamma-tubulin complex"/>
    <property type="evidence" value="ECO:0007669"/>
    <property type="project" value="TreeGrafter"/>
</dbReference>
<evidence type="ECO:0000256" key="5">
    <source>
        <dbReference type="RuleBase" id="RU363050"/>
    </source>
</evidence>
<organism evidence="9 10">
    <name type="scientific">Corynespora cassiicola Philippines</name>
    <dbReference type="NCBI Taxonomy" id="1448308"/>
    <lineage>
        <taxon>Eukaryota</taxon>
        <taxon>Fungi</taxon>
        <taxon>Dikarya</taxon>
        <taxon>Ascomycota</taxon>
        <taxon>Pezizomycotina</taxon>
        <taxon>Dothideomycetes</taxon>
        <taxon>Pleosporomycetidae</taxon>
        <taxon>Pleosporales</taxon>
        <taxon>Corynesporascaceae</taxon>
        <taxon>Corynespora</taxon>
    </lineage>
</organism>
<evidence type="ECO:0000256" key="3">
    <source>
        <dbReference type="ARBA" id="ARBA00022701"/>
    </source>
</evidence>
<evidence type="ECO:0000259" key="7">
    <source>
        <dbReference type="Pfam" id="PF04130"/>
    </source>
</evidence>
<dbReference type="Pfam" id="PF04130">
    <property type="entry name" value="GCP_C_terminal"/>
    <property type="match status" value="1"/>
</dbReference>
<dbReference type="InterPro" id="IPR007259">
    <property type="entry name" value="GCP"/>
</dbReference>
<name>A0A2T2NSC5_CORCC</name>
<evidence type="ECO:0000313" key="9">
    <source>
        <dbReference type="EMBL" id="PSN68342.1"/>
    </source>
</evidence>
<dbReference type="PANTHER" id="PTHR19302">
    <property type="entry name" value="GAMMA TUBULIN COMPLEX PROTEIN"/>
    <property type="match status" value="1"/>
</dbReference>
<dbReference type="GO" id="GO:0043015">
    <property type="term" value="F:gamma-tubulin binding"/>
    <property type="evidence" value="ECO:0007669"/>
    <property type="project" value="InterPro"/>
</dbReference>
<evidence type="ECO:0000313" key="10">
    <source>
        <dbReference type="Proteomes" id="UP000240883"/>
    </source>
</evidence>
<dbReference type="Proteomes" id="UP000240883">
    <property type="component" value="Unassembled WGS sequence"/>
</dbReference>
<comment type="similarity">
    <text evidence="1 5">Belongs to the TUBGCP family.</text>
</comment>
<proteinExistence type="inferred from homology"/>